<feature type="region of interest" description="Disordered" evidence="1">
    <location>
        <begin position="1"/>
        <end position="63"/>
    </location>
</feature>
<dbReference type="EMBL" id="NESQ01000431">
    <property type="protein sequence ID" value="PUU72987.1"/>
    <property type="molecule type" value="Genomic_DNA"/>
</dbReference>
<dbReference type="Proteomes" id="UP000244722">
    <property type="component" value="Unassembled WGS sequence"/>
</dbReference>
<keyword evidence="3" id="KW-1185">Reference proteome</keyword>
<dbReference type="AlphaFoldDB" id="A0A2T6ZBW0"/>
<evidence type="ECO:0000256" key="1">
    <source>
        <dbReference type="SAM" id="MobiDB-lite"/>
    </source>
</evidence>
<protein>
    <submittedName>
        <fullName evidence="2">Uncharacterized protein</fullName>
    </submittedName>
</protein>
<feature type="compositionally biased region" description="Basic and acidic residues" evidence="1">
    <location>
        <begin position="35"/>
        <end position="49"/>
    </location>
</feature>
<feature type="compositionally biased region" description="Basic residues" evidence="1">
    <location>
        <begin position="1"/>
        <end position="15"/>
    </location>
</feature>
<gene>
    <name evidence="2" type="ORF">B9Z19DRAFT_1096094</name>
</gene>
<comment type="caution">
    <text evidence="2">The sequence shown here is derived from an EMBL/GenBank/DDBJ whole genome shotgun (WGS) entry which is preliminary data.</text>
</comment>
<sequence>MHTKPNSPKHQRHSNPRTQPFMNPLPNCQPIPQNRKQEGQRINNRDHHPPNQQEKLSRINRHP</sequence>
<evidence type="ECO:0000313" key="2">
    <source>
        <dbReference type="EMBL" id="PUU72987.1"/>
    </source>
</evidence>
<accession>A0A2T6ZBW0</accession>
<proteinExistence type="predicted"/>
<organism evidence="2 3">
    <name type="scientific">Tuber borchii</name>
    <name type="common">White truffle</name>
    <dbReference type="NCBI Taxonomy" id="42251"/>
    <lineage>
        <taxon>Eukaryota</taxon>
        <taxon>Fungi</taxon>
        <taxon>Dikarya</taxon>
        <taxon>Ascomycota</taxon>
        <taxon>Pezizomycotina</taxon>
        <taxon>Pezizomycetes</taxon>
        <taxon>Pezizales</taxon>
        <taxon>Tuberaceae</taxon>
        <taxon>Tuber</taxon>
    </lineage>
</organism>
<reference evidence="2 3" key="1">
    <citation type="submission" date="2017-04" db="EMBL/GenBank/DDBJ databases">
        <title>Draft genome sequence of Tuber borchii Vittad., a whitish edible truffle.</title>
        <authorList>
            <consortium name="DOE Joint Genome Institute"/>
            <person name="Murat C."/>
            <person name="Kuo A."/>
            <person name="Barry K.W."/>
            <person name="Clum A."/>
            <person name="Dockter R.B."/>
            <person name="Fauchery L."/>
            <person name="Iotti M."/>
            <person name="Kohler A."/>
            <person name="Labutti K."/>
            <person name="Lindquist E.A."/>
            <person name="Lipzen A."/>
            <person name="Ohm R.A."/>
            <person name="Wang M."/>
            <person name="Grigoriev I.V."/>
            <person name="Zambonelli A."/>
            <person name="Martin F.M."/>
        </authorList>
    </citation>
    <scope>NUCLEOTIDE SEQUENCE [LARGE SCALE GENOMIC DNA]</scope>
    <source>
        <strain evidence="2 3">Tbo3840</strain>
    </source>
</reference>
<name>A0A2T6ZBW0_TUBBO</name>
<evidence type="ECO:0000313" key="3">
    <source>
        <dbReference type="Proteomes" id="UP000244722"/>
    </source>
</evidence>